<comment type="caution">
    <text evidence="1">The sequence shown here is derived from an EMBL/GenBank/DDBJ whole genome shotgun (WGS) entry which is preliminary data.</text>
</comment>
<dbReference type="InterPro" id="IPR052960">
    <property type="entry name" value="GlcN6P_deaminase-like"/>
</dbReference>
<dbReference type="EMBL" id="BATB01000043">
    <property type="protein sequence ID" value="GAD56656.1"/>
    <property type="molecule type" value="Genomic_DNA"/>
</dbReference>
<reference evidence="1" key="1">
    <citation type="journal article" date="2013" name="Genome Announc.">
        <title>Draft Genome Sequence of Loktanella cinnabarina LL-001T, Isolated from Deep-Sea Floor Sediment.</title>
        <authorList>
            <person name="Nishi S."/>
            <person name="Tsubouchi T."/>
            <person name="Takaki Y."/>
            <person name="Koyanagi R."/>
            <person name="Satoh N."/>
            <person name="Maruyama T."/>
            <person name="Hatada Y."/>
        </authorList>
    </citation>
    <scope>NUCLEOTIDE SEQUENCE [LARGE SCALE GENOMIC DNA]</scope>
    <source>
        <strain evidence="1">LL-001</strain>
    </source>
</reference>
<protein>
    <submittedName>
        <fullName evidence="1">Glucosamine-6-phosphate deaminase</fullName>
    </submittedName>
</protein>
<sequence length="86" mass="9067">MPRFAITMGIATILRSRHAVLLATGTKKATAVAAMAEGPLSARCPASALQLHPRATIVLDADAAADLELRQYYETVHPQGQEVALG</sequence>
<name>U2YN24_9RHOB</name>
<dbReference type="InterPro" id="IPR037171">
    <property type="entry name" value="NagB/RpiA_transferase-like"/>
</dbReference>
<evidence type="ECO:0000313" key="1">
    <source>
        <dbReference type="EMBL" id="GAD56656.1"/>
    </source>
</evidence>
<dbReference type="Proteomes" id="UP000016566">
    <property type="component" value="Unassembled WGS sequence"/>
</dbReference>
<proteinExistence type="predicted"/>
<organism evidence="1 2">
    <name type="scientific">Limimaricola cinnabarinus LL-001</name>
    <dbReference type="NCBI Taxonomy" id="1337093"/>
    <lineage>
        <taxon>Bacteria</taxon>
        <taxon>Pseudomonadati</taxon>
        <taxon>Pseudomonadota</taxon>
        <taxon>Alphaproteobacteria</taxon>
        <taxon>Rhodobacterales</taxon>
        <taxon>Paracoccaceae</taxon>
        <taxon>Limimaricola</taxon>
    </lineage>
</organism>
<dbReference type="STRING" id="1337093.MBELCI_2708"/>
<dbReference type="AlphaFoldDB" id="U2YN24"/>
<dbReference type="Gene3D" id="3.40.50.1360">
    <property type="match status" value="1"/>
</dbReference>
<evidence type="ECO:0000313" key="2">
    <source>
        <dbReference type="Proteomes" id="UP000016566"/>
    </source>
</evidence>
<dbReference type="PANTHER" id="PTHR42892:SF1">
    <property type="entry name" value="GLUCOSAMINE-6-PHOSPHATE ISOMERASE"/>
    <property type="match status" value="1"/>
</dbReference>
<dbReference type="PANTHER" id="PTHR42892">
    <property type="entry name" value="GLUCOSAMINE-6-PHOSPHATE DEAMINASE-LIKE PROTEIN BT_0258-RELATED"/>
    <property type="match status" value="1"/>
</dbReference>
<dbReference type="SUPFAM" id="SSF100950">
    <property type="entry name" value="NagB/RpiA/CoA transferase-like"/>
    <property type="match status" value="1"/>
</dbReference>
<keyword evidence="2" id="KW-1185">Reference proteome</keyword>
<gene>
    <name evidence="1" type="ORF">MBELCI_2708</name>
</gene>
<accession>U2YN24</accession>
<dbReference type="eggNOG" id="COG0363">
    <property type="taxonomic scope" value="Bacteria"/>
</dbReference>